<evidence type="ECO:0000313" key="1">
    <source>
        <dbReference type="EMBL" id="JAA83759.1"/>
    </source>
</evidence>
<reference evidence="1" key="2">
    <citation type="submission" date="2013-05" db="EMBL/GenBank/DDBJ databases">
        <authorList>
            <person name="Carter J.-M."/>
            <person name="Baker S.C."/>
            <person name="Pink R."/>
            <person name="Carter D.R.F."/>
            <person name="Collins A."/>
            <person name="Tomlin J."/>
            <person name="Gibbs M."/>
            <person name="Breuker C.J."/>
        </authorList>
    </citation>
    <scope>NUCLEOTIDE SEQUENCE</scope>
    <source>
        <tissue evidence="1">Ovary</tissue>
    </source>
</reference>
<dbReference type="EMBL" id="GAIX01008801">
    <property type="protein sequence ID" value="JAA83759.1"/>
    <property type="molecule type" value="Transcribed_RNA"/>
</dbReference>
<proteinExistence type="predicted"/>
<dbReference type="AlphaFoldDB" id="S4P1R3"/>
<accession>S4P1R3</accession>
<name>S4P1R3_9NEOP</name>
<feature type="non-terminal residue" evidence="1">
    <location>
        <position position="73"/>
    </location>
</feature>
<protein>
    <submittedName>
        <fullName evidence="1">Uncharacterized protein</fullName>
    </submittedName>
</protein>
<reference evidence="1" key="1">
    <citation type="journal article" date="2013" name="BMC Genomics">
        <title>Unscrambling butterfly oogenesis.</title>
        <authorList>
            <person name="Carter J.M."/>
            <person name="Baker S.C."/>
            <person name="Pink R."/>
            <person name="Carter D.R."/>
            <person name="Collins A."/>
            <person name="Tomlin J."/>
            <person name="Gibbs M."/>
            <person name="Breuker C.J."/>
        </authorList>
    </citation>
    <scope>NUCLEOTIDE SEQUENCE</scope>
    <source>
        <tissue evidence="1">Ovary</tissue>
    </source>
</reference>
<organism evidence="1">
    <name type="scientific">Pararge aegeria</name>
    <name type="common">speckled wood butterfly</name>
    <dbReference type="NCBI Taxonomy" id="116150"/>
    <lineage>
        <taxon>Eukaryota</taxon>
        <taxon>Metazoa</taxon>
        <taxon>Ecdysozoa</taxon>
        <taxon>Arthropoda</taxon>
        <taxon>Hexapoda</taxon>
        <taxon>Insecta</taxon>
        <taxon>Pterygota</taxon>
        <taxon>Neoptera</taxon>
        <taxon>Endopterygota</taxon>
        <taxon>Lepidoptera</taxon>
        <taxon>Glossata</taxon>
        <taxon>Ditrysia</taxon>
        <taxon>Papilionoidea</taxon>
        <taxon>Nymphalidae</taxon>
        <taxon>Satyrinae</taxon>
        <taxon>Satyrini</taxon>
        <taxon>Parargina</taxon>
        <taxon>Pararge</taxon>
    </lineage>
</organism>
<sequence>MTSGVRMRAIREICPPIISSNTVEKIRVTVRDNYLVVHTLGLQENKNLALKRIQISISFYTLSLPNALPCKCG</sequence>